<dbReference type="Pfam" id="PF06985">
    <property type="entry name" value="HET"/>
    <property type="match status" value="1"/>
</dbReference>
<feature type="domain" description="Heterokaryon incompatibility" evidence="1">
    <location>
        <begin position="246"/>
        <end position="400"/>
    </location>
</feature>
<protein>
    <submittedName>
        <fullName evidence="2">Heterokaryon incompatibility protein</fullName>
    </submittedName>
</protein>
<reference evidence="2 3" key="1">
    <citation type="submission" date="2016-10" db="EMBL/GenBank/DDBJ databases">
        <title>Proteomics and genomics reveal pathogen-plant mechanisms compatible with a hemibiotrophic lifestyle of Diplodia corticola.</title>
        <authorList>
            <person name="Fernandes I."/>
            <person name="De Jonge R."/>
            <person name="Van De Peer Y."/>
            <person name="Devreese B."/>
            <person name="Alves A."/>
            <person name="Esteves A.C."/>
        </authorList>
    </citation>
    <scope>NUCLEOTIDE SEQUENCE [LARGE SCALE GENOMIC DNA]</scope>
    <source>
        <strain evidence="2 3">CBS 112549</strain>
    </source>
</reference>
<dbReference type="InterPro" id="IPR010730">
    <property type="entry name" value="HET"/>
</dbReference>
<dbReference type="OrthoDB" id="2958217at2759"/>
<dbReference type="PANTHER" id="PTHR33112">
    <property type="entry name" value="DOMAIN PROTEIN, PUTATIVE-RELATED"/>
    <property type="match status" value="1"/>
</dbReference>
<organism evidence="2 3">
    <name type="scientific">Diplodia corticola</name>
    <dbReference type="NCBI Taxonomy" id="236234"/>
    <lineage>
        <taxon>Eukaryota</taxon>
        <taxon>Fungi</taxon>
        <taxon>Dikarya</taxon>
        <taxon>Ascomycota</taxon>
        <taxon>Pezizomycotina</taxon>
        <taxon>Dothideomycetes</taxon>
        <taxon>Dothideomycetes incertae sedis</taxon>
        <taxon>Botryosphaeriales</taxon>
        <taxon>Botryosphaeriaceae</taxon>
        <taxon>Diplodia</taxon>
    </lineage>
</organism>
<dbReference type="AlphaFoldDB" id="A0A1J9RH48"/>
<gene>
    <name evidence="2" type="ORF">BKCO1_2000301</name>
</gene>
<keyword evidence="3" id="KW-1185">Reference proteome</keyword>
<dbReference type="GeneID" id="31012769"/>
<dbReference type="EMBL" id="MNUE01000002">
    <property type="protein sequence ID" value="OJD39753.1"/>
    <property type="molecule type" value="Genomic_DNA"/>
</dbReference>
<dbReference type="STRING" id="236234.A0A1J9RH48"/>
<sequence>MGKRNRKSKRKGKNRMLHVDINSDEWYEAGNSGFRSNGVCDAIGSQNNDSGPLCKLCSSTFSSPKEGWPDDGDVHWSKIHPHQATLAGLLRAKNEGCYVCSILYQELRVSNRLKEYRSVFYRIEVTDFDVESILYGHFSTDEIPEESASSSRAWEDIVRLGFYKCDRGFPESLICNQLSESTKTEESLVAASEWLHACRQKDEDHSMCTVRRNHNPTLPTRLVYCGSDVDPPRVCESATLPPCTEYLTLSHCWGTKPIFSLTVENEERLKAELPKGKLTRSFLDAIFVTRALKFEYIWIDSLCIIQDSHEDWAAESVTMGSVYANAVLNIAATGVASGEKGFFATRDAAILPPLKLGLNLGQPWPDYDIVLKGEYWLHKRTFDDDVDKAPLNTRGWVLQERILSPRILHFGSNQIYWECPSLVACEVFPRGFPTDVEFIRKGIRSPAFEKYASQAKGEIYGQWRGAVQSYSSRAFTKRRDRFRAIWGIASEMGALLEDDYVAGLWKGDLLRELLWIVHQENEWPNRVIRLSLEYEAPTWSWLSLNARLSYTHTSPTGDYDEFHAELLDVQVTSLDTTGYGPFSDGHILAKGPVKKVTAGGFSDGYGWFLLDQSVALEIMSDFDFDAPWRHTTSRCILTQLPTDELEMSFDWGFLPRHALYLFPIRSGLDHLDEVELQGLLLAPTSRAHGEYHRIGVFTVGSKLDQQLILGPTESLGEHEYEKDHGGGQYSIKIV</sequence>
<dbReference type="RefSeq" id="XP_020134740.1">
    <property type="nucleotide sequence ID" value="XM_020272510.1"/>
</dbReference>
<name>A0A1J9RH48_9PEZI</name>
<proteinExistence type="predicted"/>
<accession>A0A1J9RH48</accession>
<dbReference type="PANTHER" id="PTHR33112:SF10">
    <property type="entry name" value="TOL"/>
    <property type="match status" value="1"/>
</dbReference>
<dbReference type="Proteomes" id="UP000183809">
    <property type="component" value="Unassembled WGS sequence"/>
</dbReference>
<evidence type="ECO:0000259" key="1">
    <source>
        <dbReference type="Pfam" id="PF06985"/>
    </source>
</evidence>
<comment type="caution">
    <text evidence="2">The sequence shown here is derived from an EMBL/GenBank/DDBJ whole genome shotgun (WGS) entry which is preliminary data.</text>
</comment>
<evidence type="ECO:0000313" key="2">
    <source>
        <dbReference type="EMBL" id="OJD39753.1"/>
    </source>
</evidence>
<evidence type="ECO:0000313" key="3">
    <source>
        <dbReference type="Proteomes" id="UP000183809"/>
    </source>
</evidence>